<keyword evidence="2" id="KW-1185">Reference proteome</keyword>
<protein>
    <submittedName>
        <fullName evidence="1">Uncharacterized protein</fullName>
    </submittedName>
</protein>
<reference evidence="1" key="1">
    <citation type="submission" date="2023-11" db="EMBL/GenBank/DDBJ databases">
        <authorList>
            <person name="Poullet M."/>
        </authorList>
    </citation>
    <scope>NUCLEOTIDE SEQUENCE</scope>
    <source>
        <strain evidence="1">E1834</strain>
    </source>
</reference>
<accession>A0ACB1AKD1</accession>
<name>A0ACB1AKD1_MELEN</name>
<organism evidence="1 2">
    <name type="scientific">Meloidogyne enterolobii</name>
    <name type="common">Root-knot nematode worm</name>
    <name type="synonym">Meloidogyne mayaguensis</name>
    <dbReference type="NCBI Taxonomy" id="390850"/>
    <lineage>
        <taxon>Eukaryota</taxon>
        <taxon>Metazoa</taxon>
        <taxon>Ecdysozoa</taxon>
        <taxon>Nematoda</taxon>
        <taxon>Chromadorea</taxon>
        <taxon>Rhabditida</taxon>
        <taxon>Tylenchina</taxon>
        <taxon>Tylenchomorpha</taxon>
        <taxon>Tylenchoidea</taxon>
        <taxon>Meloidogynidae</taxon>
        <taxon>Meloidogyninae</taxon>
        <taxon>Meloidogyne</taxon>
    </lineage>
</organism>
<sequence>MDFLDLFLMRQCLIFQQRFFLQLLEFFNYLQQHELDQHPQLNNYMYLAMLKGWHVAMPYAGIG</sequence>
<dbReference type="EMBL" id="CAVMJV010000091">
    <property type="protein sequence ID" value="CAK5092022.1"/>
    <property type="molecule type" value="Genomic_DNA"/>
</dbReference>
<comment type="caution">
    <text evidence="1">The sequence shown here is derived from an EMBL/GenBank/DDBJ whole genome shotgun (WGS) entry which is preliminary data.</text>
</comment>
<evidence type="ECO:0000313" key="1">
    <source>
        <dbReference type="EMBL" id="CAK5092022.1"/>
    </source>
</evidence>
<gene>
    <name evidence="1" type="ORF">MENTE1834_LOCUS39892</name>
</gene>
<proteinExistence type="predicted"/>
<evidence type="ECO:0000313" key="2">
    <source>
        <dbReference type="Proteomes" id="UP001497535"/>
    </source>
</evidence>
<dbReference type="Proteomes" id="UP001497535">
    <property type="component" value="Unassembled WGS sequence"/>
</dbReference>